<dbReference type="AlphaFoldDB" id="C9LSY4"/>
<sequence>MRSARCFEIGLSGKFVFAKGFPCTREEVGFMFNYDGMLS</sequence>
<dbReference type="Proteomes" id="UP000003505">
    <property type="component" value="Unassembled WGS sequence"/>
</dbReference>
<evidence type="ECO:0000313" key="2">
    <source>
        <dbReference type="Proteomes" id="UP000003505"/>
    </source>
</evidence>
<dbReference type="EMBL" id="ACKP02000011">
    <property type="protein sequence ID" value="EEX78083.1"/>
    <property type="molecule type" value="Genomic_DNA"/>
</dbReference>
<reference evidence="1 2" key="1">
    <citation type="submission" date="2009-09" db="EMBL/GenBank/DDBJ databases">
        <authorList>
            <person name="Weinstock G."/>
            <person name="Sodergren E."/>
            <person name="Clifton S."/>
            <person name="Fulton L."/>
            <person name="Fulton B."/>
            <person name="Courtney L."/>
            <person name="Fronick C."/>
            <person name="Harrison M."/>
            <person name="Strong C."/>
            <person name="Farmer C."/>
            <person name="Delahaunty K."/>
            <person name="Markovic C."/>
            <person name="Hall O."/>
            <person name="Minx P."/>
            <person name="Tomlinson C."/>
            <person name="Mitreva M."/>
            <person name="Nelson J."/>
            <person name="Hou S."/>
            <person name="Wollam A."/>
            <person name="Pepin K.H."/>
            <person name="Johnson M."/>
            <person name="Bhonagiri V."/>
            <person name="Nash W.E."/>
            <person name="Warren W."/>
            <person name="Chinwalla A."/>
            <person name="Mardis E.R."/>
            <person name="Wilson R.K."/>
        </authorList>
    </citation>
    <scope>NUCLEOTIDE SEQUENCE [LARGE SCALE GENOMIC DNA]</scope>
    <source>
        <strain evidence="2">ATCC 35185 / DSM 20758 / VPI D19B-28</strain>
    </source>
</reference>
<gene>
    <name evidence="1" type="ORF">SELSPUOL_00564</name>
</gene>
<evidence type="ECO:0000313" key="1">
    <source>
        <dbReference type="EMBL" id="EEX78083.1"/>
    </source>
</evidence>
<proteinExistence type="predicted"/>
<name>C9LSY4_SELS3</name>
<protein>
    <submittedName>
        <fullName evidence="1">Uncharacterized protein</fullName>
    </submittedName>
</protein>
<accession>C9LSY4</accession>
<organism evidence="1 2">
    <name type="scientific">Selenomonas sputigena (strain ATCC 35185 / DSM 20758 / CCUG 44933 / VPI D19B-28)</name>
    <dbReference type="NCBI Taxonomy" id="546271"/>
    <lineage>
        <taxon>Bacteria</taxon>
        <taxon>Bacillati</taxon>
        <taxon>Bacillota</taxon>
        <taxon>Negativicutes</taxon>
        <taxon>Selenomonadales</taxon>
        <taxon>Selenomonadaceae</taxon>
        <taxon>Selenomonas</taxon>
    </lineage>
</organism>
<comment type="caution">
    <text evidence="1">The sequence shown here is derived from an EMBL/GenBank/DDBJ whole genome shotgun (WGS) entry which is preliminary data.</text>
</comment>